<dbReference type="EMBL" id="GBXM01053980">
    <property type="protein sequence ID" value="JAH54597.1"/>
    <property type="molecule type" value="Transcribed_RNA"/>
</dbReference>
<proteinExistence type="predicted"/>
<sequence length="28" mass="3326">MNYSTHVWDVCYSSCVARGSRIMEDMFH</sequence>
<reference evidence="1" key="2">
    <citation type="journal article" date="2015" name="Fish Shellfish Immunol.">
        <title>Early steps in the European eel (Anguilla anguilla)-Vibrio vulnificus interaction in the gills: Role of the RtxA13 toxin.</title>
        <authorList>
            <person name="Callol A."/>
            <person name="Pajuelo D."/>
            <person name="Ebbesson L."/>
            <person name="Teles M."/>
            <person name="MacKenzie S."/>
            <person name="Amaro C."/>
        </authorList>
    </citation>
    <scope>NUCLEOTIDE SEQUENCE</scope>
</reference>
<organism evidence="1">
    <name type="scientific">Anguilla anguilla</name>
    <name type="common">European freshwater eel</name>
    <name type="synonym">Muraena anguilla</name>
    <dbReference type="NCBI Taxonomy" id="7936"/>
    <lineage>
        <taxon>Eukaryota</taxon>
        <taxon>Metazoa</taxon>
        <taxon>Chordata</taxon>
        <taxon>Craniata</taxon>
        <taxon>Vertebrata</taxon>
        <taxon>Euteleostomi</taxon>
        <taxon>Actinopterygii</taxon>
        <taxon>Neopterygii</taxon>
        <taxon>Teleostei</taxon>
        <taxon>Anguilliformes</taxon>
        <taxon>Anguillidae</taxon>
        <taxon>Anguilla</taxon>
    </lineage>
</organism>
<dbReference type="AlphaFoldDB" id="A0A0E9TM94"/>
<accession>A0A0E9TM94</accession>
<evidence type="ECO:0000313" key="1">
    <source>
        <dbReference type="EMBL" id="JAH54597.1"/>
    </source>
</evidence>
<reference evidence="1" key="1">
    <citation type="submission" date="2014-11" db="EMBL/GenBank/DDBJ databases">
        <authorList>
            <person name="Amaro Gonzalez C."/>
        </authorList>
    </citation>
    <scope>NUCLEOTIDE SEQUENCE</scope>
</reference>
<name>A0A0E9TM94_ANGAN</name>
<protein>
    <submittedName>
        <fullName evidence="1">Uncharacterized protein</fullName>
    </submittedName>
</protein>